<evidence type="ECO:0008006" key="4">
    <source>
        <dbReference type="Google" id="ProtNLM"/>
    </source>
</evidence>
<evidence type="ECO:0000313" key="3">
    <source>
        <dbReference type="Proteomes" id="UP000609323"/>
    </source>
</evidence>
<accession>A0ABQ1G8K7</accession>
<sequence>MRISIEPEQLRSAGSGLQRSAEQLHTIAEHLNRLLYSFSQDNESAWAAVQAKWEQARFLSEQFGQELFRLGQGLQVRSASFDEADRHFGSTFPRGAGQAASLYRTLRLGTDSLILPSAKFSPGVISNPRSAVEAVRREWHETKYSQQELRGTWDSSGPSDSGPSDSSSLSSENNTALFTGLSRRRSAGKMILKEAALNPQPWVFTNPASGL</sequence>
<gene>
    <name evidence="2" type="ORF">GCM10010917_25040</name>
</gene>
<feature type="compositionally biased region" description="Low complexity" evidence="1">
    <location>
        <begin position="154"/>
        <end position="171"/>
    </location>
</feature>
<reference evidence="3" key="1">
    <citation type="journal article" date="2019" name="Int. J. Syst. Evol. Microbiol.">
        <title>The Global Catalogue of Microorganisms (GCM) 10K type strain sequencing project: providing services to taxonomists for standard genome sequencing and annotation.</title>
        <authorList>
            <consortium name="The Broad Institute Genomics Platform"/>
            <consortium name="The Broad Institute Genome Sequencing Center for Infectious Disease"/>
            <person name="Wu L."/>
            <person name="Ma J."/>
        </authorList>
    </citation>
    <scope>NUCLEOTIDE SEQUENCE [LARGE SCALE GENOMIC DNA]</scope>
    <source>
        <strain evidence="3">CGMCC 1.15044</strain>
    </source>
</reference>
<feature type="region of interest" description="Disordered" evidence="1">
    <location>
        <begin position="146"/>
        <end position="174"/>
    </location>
</feature>
<name>A0ABQ1G8K7_9BACL</name>
<evidence type="ECO:0000256" key="1">
    <source>
        <dbReference type="SAM" id="MobiDB-lite"/>
    </source>
</evidence>
<proteinExistence type="predicted"/>
<comment type="caution">
    <text evidence="2">The sequence shown here is derived from an EMBL/GenBank/DDBJ whole genome shotgun (WGS) entry which is preliminary data.</text>
</comment>
<dbReference type="RefSeq" id="WP_094092621.1">
    <property type="nucleotide sequence ID" value="NZ_BMHF01000008.1"/>
</dbReference>
<keyword evidence="3" id="KW-1185">Reference proteome</keyword>
<dbReference type="Proteomes" id="UP000609323">
    <property type="component" value="Unassembled WGS sequence"/>
</dbReference>
<protein>
    <recommendedName>
        <fullName evidence="4">WXG100 family type VII secretion target</fullName>
    </recommendedName>
</protein>
<evidence type="ECO:0000313" key="2">
    <source>
        <dbReference type="EMBL" id="GGA38796.1"/>
    </source>
</evidence>
<dbReference type="EMBL" id="BMHF01000008">
    <property type="protein sequence ID" value="GGA38796.1"/>
    <property type="molecule type" value="Genomic_DNA"/>
</dbReference>
<organism evidence="2 3">
    <name type="scientific">Paenibacillus physcomitrellae</name>
    <dbReference type="NCBI Taxonomy" id="1619311"/>
    <lineage>
        <taxon>Bacteria</taxon>
        <taxon>Bacillati</taxon>
        <taxon>Bacillota</taxon>
        <taxon>Bacilli</taxon>
        <taxon>Bacillales</taxon>
        <taxon>Paenibacillaceae</taxon>
        <taxon>Paenibacillus</taxon>
    </lineage>
</organism>